<dbReference type="OrthoDB" id="1683800at2"/>
<evidence type="ECO:0000313" key="2">
    <source>
        <dbReference type="Proteomes" id="UP000325218"/>
    </source>
</evidence>
<accession>A0A5D0D3W0</accession>
<dbReference type="AlphaFoldDB" id="A0A5D0D3W0"/>
<reference evidence="1 2" key="1">
    <citation type="submission" date="2019-08" db="EMBL/GenBank/DDBJ databases">
        <title>Genome sequencing of Paenibacillus faecis DSM 23593(T).</title>
        <authorList>
            <person name="Kook J.-K."/>
            <person name="Park S.-N."/>
            <person name="Lim Y.K."/>
        </authorList>
    </citation>
    <scope>NUCLEOTIDE SEQUENCE [LARGE SCALE GENOMIC DNA]</scope>
    <source>
        <strain evidence="1 2">DSM 23593</strain>
    </source>
</reference>
<organism evidence="1 2">
    <name type="scientific">Paenibacillus faecis</name>
    <dbReference type="NCBI Taxonomy" id="862114"/>
    <lineage>
        <taxon>Bacteria</taxon>
        <taxon>Bacillati</taxon>
        <taxon>Bacillota</taxon>
        <taxon>Bacilli</taxon>
        <taxon>Bacillales</taxon>
        <taxon>Paenibacillaceae</taxon>
        <taxon>Paenibacillus</taxon>
    </lineage>
</organism>
<dbReference type="EMBL" id="VSDO01000001">
    <property type="protein sequence ID" value="TYA15255.1"/>
    <property type="molecule type" value="Genomic_DNA"/>
</dbReference>
<dbReference type="InterPro" id="IPR012347">
    <property type="entry name" value="Ferritin-like"/>
</dbReference>
<proteinExistence type="predicted"/>
<evidence type="ECO:0000313" key="1">
    <source>
        <dbReference type="EMBL" id="TYA15255.1"/>
    </source>
</evidence>
<dbReference type="RefSeq" id="WP_148450845.1">
    <property type="nucleotide sequence ID" value="NZ_VSDO01000001.1"/>
</dbReference>
<dbReference type="InterPro" id="IPR012851">
    <property type="entry name" value="Spore_coat_CotF-like"/>
</dbReference>
<dbReference type="Gene3D" id="1.20.1260.10">
    <property type="match status" value="1"/>
</dbReference>
<gene>
    <name evidence="1" type="ORF">FRY98_06355</name>
</gene>
<dbReference type="Proteomes" id="UP000325218">
    <property type="component" value="Unassembled WGS sequence"/>
</dbReference>
<keyword evidence="1" id="KW-0946">Virion</keyword>
<name>A0A5D0D3W0_9BACL</name>
<protein>
    <submittedName>
        <fullName evidence="1">Spore coat protein</fullName>
    </submittedName>
</protein>
<keyword evidence="2" id="KW-1185">Reference proteome</keyword>
<sequence>MMQDKDMVNDALSMVKSSLTTYASVISECANPQLRSTIQQIRNNCETSQYELFRLAQSKGYYQPAMMADNQEIQQVKSQLGG</sequence>
<comment type="caution">
    <text evidence="1">The sequence shown here is derived from an EMBL/GenBank/DDBJ whole genome shotgun (WGS) entry which is preliminary data.</text>
</comment>
<keyword evidence="1" id="KW-0167">Capsid protein</keyword>
<dbReference type="Pfam" id="PF07875">
    <property type="entry name" value="Coat_F"/>
    <property type="match status" value="1"/>
</dbReference>